<dbReference type="EMBL" id="JBBPBK010000005">
    <property type="protein sequence ID" value="KAK9285852.1"/>
    <property type="molecule type" value="Genomic_DNA"/>
</dbReference>
<dbReference type="GO" id="GO:0005829">
    <property type="term" value="C:cytosol"/>
    <property type="evidence" value="ECO:0007669"/>
    <property type="project" value="TreeGrafter"/>
</dbReference>
<dbReference type="GO" id="GO:0005654">
    <property type="term" value="C:nucleoplasm"/>
    <property type="evidence" value="ECO:0007669"/>
    <property type="project" value="TreeGrafter"/>
</dbReference>
<evidence type="ECO:0000313" key="3">
    <source>
        <dbReference type="Proteomes" id="UP001415857"/>
    </source>
</evidence>
<dbReference type="SMART" id="SM00213">
    <property type="entry name" value="UBQ"/>
    <property type="match status" value="1"/>
</dbReference>
<protein>
    <recommendedName>
        <fullName evidence="1">Ubiquitin-like domain-containing protein</fullName>
    </recommendedName>
</protein>
<dbReference type="Pfam" id="PF00240">
    <property type="entry name" value="ubiquitin"/>
    <property type="match status" value="1"/>
</dbReference>
<feature type="domain" description="Ubiquitin-like" evidence="1">
    <location>
        <begin position="115"/>
        <end position="169"/>
    </location>
</feature>
<dbReference type="PANTHER" id="PTHR10621:SF0">
    <property type="entry name" value="UV EXCISION REPAIR PROTEIN RAD23"/>
    <property type="match status" value="1"/>
</dbReference>
<feature type="domain" description="Ubiquitin-like" evidence="1">
    <location>
        <begin position="30"/>
        <end position="101"/>
    </location>
</feature>
<name>A0AAP0RW59_LIQFO</name>
<organism evidence="2 3">
    <name type="scientific">Liquidambar formosana</name>
    <name type="common">Formosan gum</name>
    <dbReference type="NCBI Taxonomy" id="63359"/>
    <lineage>
        <taxon>Eukaryota</taxon>
        <taxon>Viridiplantae</taxon>
        <taxon>Streptophyta</taxon>
        <taxon>Embryophyta</taxon>
        <taxon>Tracheophyta</taxon>
        <taxon>Spermatophyta</taxon>
        <taxon>Magnoliopsida</taxon>
        <taxon>eudicotyledons</taxon>
        <taxon>Gunneridae</taxon>
        <taxon>Pentapetalae</taxon>
        <taxon>Saxifragales</taxon>
        <taxon>Altingiaceae</taxon>
        <taxon>Liquidambar</taxon>
    </lineage>
</organism>
<keyword evidence="3" id="KW-1185">Reference proteome</keyword>
<accession>A0AAP0RW59</accession>
<dbReference type="PROSITE" id="PS50053">
    <property type="entry name" value="UBIQUITIN_2"/>
    <property type="match status" value="2"/>
</dbReference>
<proteinExistence type="predicted"/>
<gene>
    <name evidence="2" type="ORF">L1049_025053</name>
</gene>
<dbReference type="GO" id="GO:0043161">
    <property type="term" value="P:proteasome-mediated ubiquitin-dependent protein catabolic process"/>
    <property type="evidence" value="ECO:0007669"/>
    <property type="project" value="TreeGrafter"/>
</dbReference>
<evidence type="ECO:0000259" key="1">
    <source>
        <dbReference type="PROSITE" id="PS50053"/>
    </source>
</evidence>
<dbReference type="GO" id="GO:0031593">
    <property type="term" value="F:polyubiquitin modification-dependent protein binding"/>
    <property type="evidence" value="ECO:0007669"/>
    <property type="project" value="TreeGrafter"/>
</dbReference>
<dbReference type="Proteomes" id="UP001415857">
    <property type="component" value="Unassembled WGS sequence"/>
</dbReference>
<evidence type="ECO:0000313" key="2">
    <source>
        <dbReference type="EMBL" id="KAK9285852.1"/>
    </source>
</evidence>
<dbReference type="CDD" id="cd17039">
    <property type="entry name" value="Ubl_ubiquitin_like"/>
    <property type="match status" value="1"/>
</dbReference>
<dbReference type="GO" id="GO:0043130">
    <property type="term" value="F:ubiquitin binding"/>
    <property type="evidence" value="ECO:0007669"/>
    <property type="project" value="TreeGrafter"/>
</dbReference>
<dbReference type="InterPro" id="IPR029071">
    <property type="entry name" value="Ubiquitin-like_domsf"/>
</dbReference>
<dbReference type="GO" id="GO:0070628">
    <property type="term" value="F:proteasome binding"/>
    <property type="evidence" value="ECO:0007669"/>
    <property type="project" value="TreeGrafter"/>
</dbReference>
<dbReference type="PANTHER" id="PTHR10621">
    <property type="entry name" value="UV EXCISION REPAIR PROTEIN RAD23"/>
    <property type="match status" value="1"/>
</dbReference>
<dbReference type="AlphaFoldDB" id="A0AAP0RW59"/>
<dbReference type="Gene3D" id="3.10.20.90">
    <property type="entry name" value="Phosphatidylinositol 3-kinase Catalytic Subunit, Chain A, domain 1"/>
    <property type="match status" value="1"/>
</dbReference>
<dbReference type="SUPFAM" id="SSF54236">
    <property type="entry name" value="Ubiquitin-like"/>
    <property type="match status" value="1"/>
</dbReference>
<comment type="caution">
    <text evidence="2">The sequence shown here is derived from an EMBL/GenBank/DDBJ whole genome shotgun (WGS) entry which is preliminary data.</text>
</comment>
<dbReference type="InterPro" id="IPR000626">
    <property type="entry name" value="Ubiquitin-like_dom"/>
</dbReference>
<sequence>MEDYPIVTEGTKIDLTVKCIGPPLENFSKIQITVKFSARQINIEVDRTETVRSLKEKIHIVDGTPIKRMALFFSGKEMDEDFRNLSEYGICEFSEIIVFLKTVSRLRDEPPSRRLSVVVQTSSSLLNAARIPLEMKDSSTVSELRQLLLSRKILPIDDYLFIHKQRIMR</sequence>
<reference evidence="2 3" key="1">
    <citation type="journal article" date="2024" name="Plant J.">
        <title>Genome sequences and population genomics reveal climatic adaptation and genomic divergence between two closely related sweetgum species.</title>
        <authorList>
            <person name="Xu W.Q."/>
            <person name="Ren C.Q."/>
            <person name="Zhang X.Y."/>
            <person name="Comes H.P."/>
            <person name="Liu X.H."/>
            <person name="Li Y.G."/>
            <person name="Kettle C.J."/>
            <person name="Jalonen R."/>
            <person name="Gaisberger H."/>
            <person name="Ma Y.Z."/>
            <person name="Qiu Y.X."/>
        </authorList>
    </citation>
    <scope>NUCLEOTIDE SEQUENCE [LARGE SCALE GENOMIC DNA]</scope>
    <source>
        <strain evidence="2">Hangzhou</strain>
    </source>
</reference>